<proteinExistence type="predicted"/>
<dbReference type="AlphaFoldDB" id="A0A1J9Q0G9"/>
<dbReference type="OrthoDB" id="415706at2759"/>
<dbReference type="EMBL" id="LGTZ01001349">
    <property type="protein sequence ID" value="OJD21610.1"/>
    <property type="molecule type" value="Genomic_DNA"/>
</dbReference>
<protein>
    <submittedName>
        <fullName evidence="1">Uncharacterized protein</fullName>
    </submittedName>
</protein>
<comment type="caution">
    <text evidence="1">The sequence shown here is derived from an EMBL/GenBank/DDBJ whole genome shotgun (WGS) entry which is preliminary data.</text>
</comment>
<keyword evidence="2" id="KW-1185">Reference proteome</keyword>
<name>A0A1J9Q0G9_9EURO</name>
<reference evidence="1 2" key="1">
    <citation type="submission" date="2015-08" db="EMBL/GenBank/DDBJ databases">
        <title>Emmonsia species relationships and genome sequence.</title>
        <authorList>
            <person name="Cuomo C.A."/>
            <person name="Schwartz I.S."/>
            <person name="Kenyon C."/>
            <person name="De Hoog G.S."/>
            <person name="Govender N.P."/>
            <person name="Botha A."/>
            <person name="Moreno L."/>
            <person name="De Vries M."/>
            <person name="Munoz J.F."/>
            <person name="Stielow J.B."/>
        </authorList>
    </citation>
    <scope>NUCLEOTIDE SEQUENCE [LARGE SCALE GENOMIC DNA]</scope>
    <source>
        <strain evidence="1 2">EI222</strain>
    </source>
</reference>
<accession>A0A1J9Q0G9</accession>
<evidence type="ECO:0000313" key="2">
    <source>
        <dbReference type="Proteomes" id="UP000242791"/>
    </source>
</evidence>
<evidence type="ECO:0000313" key="1">
    <source>
        <dbReference type="EMBL" id="OJD21610.1"/>
    </source>
</evidence>
<gene>
    <name evidence="1" type="ORF">ACJ73_07048</name>
</gene>
<dbReference type="Proteomes" id="UP000242791">
    <property type="component" value="Unassembled WGS sequence"/>
</dbReference>
<sequence length="182" mass="20443">MTGNYEGNSRRLRAVVQHLNIKFAERMHRRGHIYYIQEEDTAETPEPQEKSAPFPLSRKAAVTRVVQILKRSRGREIPGTFNPMLISQLFWEQSEGWGDIARGHVEAVAPAYKNFLLDVLDHVAAPELKTRLLSMTVLPALGAALNAALKELQSIESDIPSRTTTILRTLCRRPSKNGSQEG</sequence>
<dbReference type="VEuPathDB" id="FungiDB:ACJ73_07048"/>
<organism evidence="1 2">
    <name type="scientific">Blastomyces percursus</name>
    <dbReference type="NCBI Taxonomy" id="1658174"/>
    <lineage>
        <taxon>Eukaryota</taxon>
        <taxon>Fungi</taxon>
        <taxon>Dikarya</taxon>
        <taxon>Ascomycota</taxon>
        <taxon>Pezizomycotina</taxon>
        <taxon>Eurotiomycetes</taxon>
        <taxon>Eurotiomycetidae</taxon>
        <taxon>Onygenales</taxon>
        <taxon>Ajellomycetaceae</taxon>
        <taxon>Blastomyces</taxon>
    </lineage>
</organism>